<dbReference type="CDD" id="cd05380">
    <property type="entry name" value="CAP_euk"/>
    <property type="match status" value="2"/>
</dbReference>
<sequence length="459" mass="52080">MWNHTTMFPSTMKFAYGTTQWSYTFDRLLYPAIICMIAICAVQSRDIPRELQAFGCRNPEITNSMRSLFLNFHNDARLRVAKGVEPNRYGYLHPAKNMYKLQWDCNLEQKAQNLIAGCPQWMRIAGGMSRNFYTTYIRPNSNPSDIIAGILSKWWGEASVYGVSDPENKYTNTILYNFANMVHSSTTGIGCAYKVCDKSRLTVMCLYNKIGYIFDRAMWETGSACRSASECTTYPGSSCSDGLCIKGLEPPDYGYNTICPSNADMTDAVRRKFLEMHNYLRSRVAKGLEKDAMGGNAPKASKMLKMVYDCNVEASAIRHSRKCVYQHSTWNDRPGMRENIYSTSILNVDKINVAEVAVAFWWDELKKYGIGPANRLTNELMYRPNKEIAHYTQMAWDRTFRLGCSVQHCPSFSYAVCHYSPAGNNINEMIYTIGDPCKVDQQCPGRYTCSPSEGLCNVA</sequence>
<dbReference type="InterPro" id="IPR014044">
    <property type="entry name" value="CAP_dom"/>
</dbReference>
<dbReference type="Gene3D" id="3.40.33.10">
    <property type="entry name" value="CAP"/>
    <property type="match status" value="2"/>
</dbReference>
<dbReference type="PANTHER" id="PTHR10334">
    <property type="entry name" value="CYSTEINE-RICH SECRETORY PROTEIN-RELATED"/>
    <property type="match status" value="1"/>
</dbReference>
<dbReference type="SMART" id="SM00198">
    <property type="entry name" value="SCP"/>
    <property type="match status" value="2"/>
</dbReference>
<proteinExistence type="evidence at transcript level"/>
<dbReference type="PRINTS" id="PR00838">
    <property type="entry name" value="V5ALLERGEN"/>
</dbReference>
<accession>A0A0K2DSV1</accession>
<reference evidence="2" key="1">
    <citation type="journal article" date="2015" name="Biotechnol. Adv.">
        <title>The barber's pole worm CAP protein superfamily - A basis for fundamental discovery and biotechnology advances.</title>
        <authorList>
            <person name="Mohandas N."/>
            <person name="Young N.D."/>
            <person name="Jabbar A."/>
            <person name="Korhonen P.K."/>
            <person name="Koehler A.V."/>
            <person name="Amani P."/>
            <person name="Hall R.S."/>
            <person name="Sternberg P.W."/>
            <person name="Jex A.R."/>
            <person name="Hofmann A."/>
            <person name="Gasser R.B."/>
        </authorList>
    </citation>
    <scope>NUCLEOTIDE SEQUENCE</scope>
    <source>
        <strain evidence="2">Haecon-5</strain>
    </source>
</reference>
<organism evidence="2">
    <name type="scientific">Haemonchus contortus</name>
    <name type="common">Barber pole worm</name>
    <dbReference type="NCBI Taxonomy" id="6289"/>
    <lineage>
        <taxon>Eukaryota</taxon>
        <taxon>Metazoa</taxon>
        <taxon>Ecdysozoa</taxon>
        <taxon>Nematoda</taxon>
        <taxon>Chromadorea</taxon>
        <taxon>Rhabditida</taxon>
        <taxon>Rhabditina</taxon>
        <taxon>Rhabditomorpha</taxon>
        <taxon>Strongyloidea</taxon>
        <taxon>Trichostrongylidae</taxon>
        <taxon>Haemonchus</taxon>
    </lineage>
</organism>
<feature type="domain" description="SCP" evidence="1">
    <location>
        <begin position="268"/>
        <end position="427"/>
    </location>
</feature>
<dbReference type="Pfam" id="PF00188">
    <property type="entry name" value="CAP"/>
    <property type="match status" value="2"/>
</dbReference>
<dbReference type="InterPro" id="IPR001283">
    <property type="entry name" value="CRISP-related"/>
</dbReference>
<feature type="domain" description="SCP" evidence="1">
    <location>
        <begin position="64"/>
        <end position="215"/>
    </location>
</feature>
<name>A0A0K2DSV1_HAECO</name>
<dbReference type="InterPro" id="IPR002413">
    <property type="entry name" value="V5_allergen-like"/>
</dbReference>
<dbReference type="AlphaFoldDB" id="A0A0K2DSV1"/>
<evidence type="ECO:0000313" key="2">
    <source>
        <dbReference type="EMBL" id="ALA23437.1"/>
    </source>
</evidence>
<dbReference type="PRINTS" id="PR00837">
    <property type="entry name" value="V5TPXLIKE"/>
</dbReference>
<dbReference type="EMBL" id="KT361538">
    <property type="protein sequence ID" value="ALA23437.1"/>
    <property type="molecule type" value="mRNA"/>
</dbReference>
<dbReference type="InterPro" id="IPR035940">
    <property type="entry name" value="CAP_sf"/>
</dbReference>
<evidence type="ECO:0000259" key="1">
    <source>
        <dbReference type="SMART" id="SM00198"/>
    </source>
</evidence>
<dbReference type="SUPFAM" id="SSF55797">
    <property type="entry name" value="PR-1-like"/>
    <property type="match status" value="2"/>
</dbReference>
<protein>
    <submittedName>
        <fullName evidence="2">Cap-40</fullName>
    </submittedName>
</protein>